<reference evidence="2" key="3">
    <citation type="submission" date="2025-09" db="UniProtKB">
        <authorList>
            <consortium name="Ensembl"/>
        </authorList>
    </citation>
    <scope>IDENTIFICATION</scope>
</reference>
<proteinExistence type="predicted"/>
<dbReference type="Ensembl" id="ENSCJPT00005011722.1">
    <property type="protein sequence ID" value="ENSCJPP00005007592.1"/>
    <property type="gene ID" value="ENSCJPG00005006954.1"/>
</dbReference>
<accession>A0A8C2T335</accession>
<organism evidence="2 3">
    <name type="scientific">Coturnix japonica</name>
    <name type="common">Japanese quail</name>
    <name type="synonym">Coturnix coturnix japonica</name>
    <dbReference type="NCBI Taxonomy" id="93934"/>
    <lineage>
        <taxon>Eukaryota</taxon>
        <taxon>Metazoa</taxon>
        <taxon>Chordata</taxon>
        <taxon>Craniata</taxon>
        <taxon>Vertebrata</taxon>
        <taxon>Euteleostomi</taxon>
        <taxon>Archelosauria</taxon>
        <taxon>Archosauria</taxon>
        <taxon>Dinosauria</taxon>
        <taxon>Saurischia</taxon>
        <taxon>Theropoda</taxon>
        <taxon>Coelurosauria</taxon>
        <taxon>Aves</taxon>
        <taxon>Neognathae</taxon>
        <taxon>Galloanserae</taxon>
        <taxon>Galliformes</taxon>
        <taxon>Phasianidae</taxon>
        <taxon>Perdicinae</taxon>
        <taxon>Coturnix</taxon>
    </lineage>
</organism>
<evidence type="ECO:0000256" key="1">
    <source>
        <dbReference type="SAM" id="MobiDB-lite"/>
    </source>
</evidence>
<name>A0A8C2T335_COTJA</name>
<sequence length="40" mass="4424">MRAVPSYSGVRYAERASALRPHGTPSLRRGLAPRGTRSER</sequence>
<evidence type="ECO:0000313" key="3">
    <source>
        <dbReference type="Proteomes" id="UP000694412"/>
    </source>
</evidence>
<protein>
    <submittedName>
        <fullName evidence="2">Uncharacterized protein</fullName>
    </submittedName>
</protein>
<dbReference type="Proteomes" id="UP000694412">
    <property type="component" value="Chromosome 5"/>
</dbReference>
<reference evidence="2" key="2">
    <citation type="submission" date="2025-08" db="UniProtKB">
        <authorList>
            <consortium name="Ensembl"/>
        </authorList>
    </citation>
    <scope>IDENTIFICATION</scope>
</reference>
<feature type="region of interest" description="Disordered" evidence="1">
    <location>
        <begin position="1"/>
        <end position="40"/>
    </location>
</feature>
<reference evidence="2" key="1">
    <citation type="submission" date="2015-11" db="EMBL/GenBank/DDBJ databases">
        <authorList>
            <consortium name="International Coturnix japonica Genome Analysis Consortium"/>
            <person name="Warren W."/>
            <person name="Burt D.W."/>
            <person name="Antin P.B."/>
            <person name="Lanford R."/>
            <person name="Gros J."/>
            <person name="Wilson R.K."/>
        </authorList>
    </citation>
    <scope>NUCLEOTIDE SEQUENCE [LARGE SCALE GENOMIC DNA]</scope>
</reference>
<keyword evidence="3" id="KW-1185">Reference proteome</keyword>
<evidence type="ECO:0000313" key="2">
    <source>
        <dbReference type="Ensembl" id="ENSCJPP00005007592.1"/>
    </source>
</evidence>
<dbReference type="AlphaFoldDB" id="A0A8C2T335"/>